<keyword evidence="4 7" id="KW-0812">Transmembrane</keyword>
<feature type="transmembrane region" description="Helical" evidence="7">
    <location>
        <begin position="72"/>
        <end position="93"/>
    </location>
</feature>
<dbReference type="SUPFAM" id="SSF161098">
    <property type="entry name" value="MetI-like"/>
    <property type="match status" value="1"/>
</dbReference>
<comment type="subcellular location">
    <subcellularLocation>
        <location evidence="1">Cell membrane</location>
        <topology evidence="1">Multi-pass membrane protein</topology>
    </subcellularLocation>
</comment>
<organism evidence="9">
    <name type="scientific">bioreactor metagenome</name>
    <dbReference type="NCBI Taxonomy" id="1076179"/>
    <lineage>
        <taxon>unclassified sequences</taxon>
        <taxon>metagenomes</taxon>
        <taxon>ecological metagenomes</taxon>
    </lineage>
</organism>
<dbReference type="PANTHER" id="PTHR32243:SF18">
    <property type="entry name" value="INNER MEMBRANE ABC TRANSPORTER PERMEASE PROTEIN YCJP"/>
    <property type="match status" value="1"/>
</dbReference>
<feature type="domain" description="ABC transmembrane type-1" evidence="8">
    <location>
        <begin position="68"/>
        <end position="260"/>
    </location>
</feature>
<gene>
    <name evidence="9" type="primary">ycjP_5</name>
    <name evidence="9" type="ORF">SDC9_55187</name>
</gene>
<evidence type="ECO:0000256" key="3">
    <source>
        <dbReference type="ARBA" id="ARBA00022475"/>
    </source>
</evidence>
<dbReference type="GO" id="GO:0055085">
    <property type="term" value="P:transmembrane transport"/>
    <property type="evidence" value="ECO:0007669"/>
    <property type="project" value="InterPro"/>
</dbReference>
<name>A0A644WZ45_9ZZZZ</name>
<protein>
    <submittedName>
        <fullName evidence="9">Inner membrane ABC transporter permease protein YcjP</fullName>
    </submittedName>
</protein>
<dbReference type="AlphaFoldDB" id="A0A644WZ45"/>
<feature type="transmembrane region" description="Helical" evidence="7">
    <location>
        <begin position="12"/>
        <end position="31"/>
    </location>
</feature>
<evidence type="ECO:0000256" key="1">
    <source>
        <dbReference type="ARBA" id="ARBA00004651"/>
    </source>
</evidence>
<keyword evidence="3" id="KW-1003">Cell membrane</keyword>
<reference evidence="9" key="1">
    <citation type="submission" date="2019-08" db="EMBL/GenBank/DDBJ databases">
        <authorList>
            <person name="Kucharzyk K."/>
            <person name="Murdoch R.W."/>
            <person name="Higgins S."/>
            <person name="Loffler F."/>
        </authorList>
    </citation>
    <scope>NUCLEOTIDE SEQUENCE</scope>
</reference>
<feature type="transmembrane region" description="Helical" evidence="7">
    <location>
        <begin position="105"/>
        <end position="127"/>
    </location>
</feature>
<feature type="transmembrane region" description="Helical" evidence="7">
    <location>
        <begin position="180"/>
        <end position="205"/>
    </location>
</feature>
<keyword evidence="2" id="KW-0813">Transport</keyword>
<feature type="transmembrane region" description="Helical" evidence="7">
    <location>
        <begin position="139"/>
        <end position="159"/>
    </location>
</feature>
<evidence type="ECO:0000256" key="7">
    <source>
        <dbReference type="SAM" id="Phobius"/>
    </source>
</evidence>
<keyword evidence="6 7" id="KW-0472">Membrane</keyword>
<evidence type="ECO:0000256" key="4">
    <source>
        <dbReference type="ARBA" id="ARBA00022692"/>
    </source>
</evidence>
<sequence length="275" mass="30597">MFQKTIGFKIFFWSFLLVIGFFAFFPQLWMVSTSLKPATEMFSFSFFKHFNGSNLMRVLSDKTFLRYLRNGIVVAVASSLCSTAVSVFAGYSFSKFRFKGRKTVMALIMVSQAFPQGLLLLSLYPMMQKVGMLDTLPSIILAYIAFTLPVGTWTLKAYFDQVPQSLMEAARVDGSSEWRTMFQIIIPLAVPGMMTIAIYSFVWAWNDLLYALTLISSTANRTLASGMVFTFTGEGGNDWIGMMAASVIASIPVAAMFVFLQRYFIAGLTAGAVKG</sequence>
<dbReference type="Pfam" id="PF00528">
    <property type="entry name" value="BPD_transp_1"/>
    <property type="match status" value="1"/>
</dbReference>
<dbReference type="GO" id="GO:0005886">
    <property type="term" value="C:plasma membrane"/>
    <property type="evidence" value="ECO:0007669"/>
    <property type="project" value="UniProtKB-SubCell"/>
</dbReference>
<dbReference type="InterPro" id="IPR000515">
    <property type="entry name" value="MetI-like"/>
</dbReference>
<evidence type="ECO:0000256" key="5">
    <source>
        <dbReference type="ARBA" id="ARBA00022989"/>
    </source>
</evidence>
<dbReference type="PROSITE" id="PS50928">
    <property type="entry name" value="ABC_TM1"/>
    <property type="match status" value="1"/>
</dbReference>
<dbReference type="CDD" id="cd06261">
    <property type="entry name" value="TM_PBP2"/>
    <property type="match status" value="1"/>
</dbReference>
<dbReference type="InterPro" id="IPR035906">
    <property type="entry name" value="MetI-like_sf"/>
</dbReference>
<evidence type="ECO:0000256" key="2">
    <source>
        <dbReference type="ARBA" id="ARBA00022448"/>
    </source>
</evidence>
<dbReference type="InterPro" id="IPR050901">
    <property type="entry name" value="BP-dep_ABC_trans_perm"/>
</dbReference>
<comment type="caution">
    <text evidence="9">The sequence shown here is derived from an EMBL/GenBank/DDBJ whole genome shotgun (WGS) entry which is preliminary data.</text>
</comment>
<evidence type="ECO:0000256" key="6">
    <source>
        <dbReference type="ARBA" id="ARBA00023136"/>
    </source>
</evidence>
<evidence type="ECO:0000313" key="9">
    <source>
        <dbReference type="EMBL" id="MPM08871.1"/>
    </source>
</evidence>
<feature type="transmembrane region" description="Helical" evidence="7">
    <location>
        <begin position="239"/>
        <end position="260"/>
    </location>
</feature>
<dbReference type="Gene3D" id="1.10.3720.10">
    <property type="entry name" value="MetI-like"/>
    <property type="match status" value="1"/>
</dbReference>
<keyword evidence="5 7" id="KW-1133">Transmembrane helix</keyword>
<proteinExistence type="predicted"/>
<dbReference type="EMBL" id="VSSQ01001500">
    <property type="protein sequence ID" value="MPM08871.1"/>
    <property type="molecule type" value="Genomic_DNA"/>
</dbReference>
<dbReference type="PANTHER" id="PTHR32243">
    <property type="entry name" value="MALTOSE TRANSPORT SYSTEM PERMEASE-RELATED"/>
    <property type="match status" value="1"/>
</dbReference>
<accession>A0A644WZ45</accession>
<evidence type="ECO:0000259" key="8">
    <source>
        <dbReference type="PROSITE" id="PS50928"/>
    </source>
</evidence>